<dbReference type="AlphaFoldDB" id="A0A4Q0RZX9"/>
<evidence type="ECO:0000313" key="2">
    <source>
        <dbReference type="Proteomes" id="UP000289546"/>
    </source>
</evidence>
<dbReference type="EMBL" id="LBJQ01000088">
    <property type="protein sequence ID" value="RXH24612.1"/>
    <property type="molecule type" value="Genomic_DNA"/>
</dbReference>
<dbReference type="OrthoDB" id="8232020at2"/>
<evidence type="ECO:0000313" key="1">
    <source>
        <dbReference type="EMBL" id="RXH24612.1"/>
    </source>
</evidence>
<accession>A0A4Q0RZX9</accession>
<proteinExistence type="predicted"/>
<gene>
    <name evidence="1" type="ORF">XH99_28290</name>
</gene>
<sequence length="135" mass="15035">MRPNTLAEAVGRIRAGAPQDTTLADFVDTFDLAGSSEAQYETIKDEPVLTQDDRLDALVGAIAEYLPKQRRLGRVPAWVCDPARRLAEPWFTTSSPSDAMREYLTFASPAEFASRNILTEERPLRRARGPQTVKV</sequence>
<comment type="caution">
    <text evidence="1">The sequence shown here is derived from an EMBL/GenBank/DDBJ whole genome shotgun (WGS) entry which is preliminary data.</text>
</comment>
<organism evidence="1 2">
    <name type="scientific">Bradyrhizobium nanningense</name>
    <dbReference type="NCBI Taxonomy" id="1325118"/>
    <lineage>
        <taxon>Bacteria</taxon>
        <taxon>Pseudomonadati</taxon>
        <taxon>Pseudomonadota</taxon>
        <taxon>Alphaproteobacteria</taxon>
        <taxon>Hyphomicrobiales</taxon>
        <taxon>Nitrobacteraceae</taxon>
        <taxon>Bradyrhizobium</taxon>
    </lineage>
</organism>
<protein>
    <submittedName>
        <fullName evidence="1">Uncharacterized protein</fullName>
    </submittedName>
</protein>
<name>A0A4Q0RZX9_9BRAD</name>
<dbReference type="Proteomes" id="UP000289546">
    <property type="component" value="Unassembled WGS sequence"/>
</dbReference>
<reference evidence="1 2" key="1">
    <citation type="submission" date="2015-04" db="EMBL/GenBank/DDBJ databases">
        <title>Comparative genomics of rhizobia nodulating Arachis hypogaea in China.</title>
        <authorList>
            <person name="Li Y."/>
        </authorList>
    </citation>
    <scope>NUCLEOTIDE SEQUENCE [LARGE SCALE GENOMIC DNA]</scope>
    <source>
        <strain evidence="1 2">CCBAU 51757</strain>
    </source>
</reference>
<keyword evidence="2" id="KW-1185">Reference proteome</keyword>